<dbReference type="AlphaFoldDB" id="A0A1A9ZWA9"/>
<proteinExistence type="predicted"/>
<keyword evidence="1" id="KW-0812">Transmembrane</keyword>
<name>A0A1A9ZWA9_GLOPL</name>
<evidence type="ECO:0000313" key="2">
    <source>
        <dbReference type="EnsemblMetazoa" id="GPAI027077-PA"/>
    </source>
</evidence>
<keyword evidence="3" id="KW-1185">Reference proteome</keyword>
<keyword evidence="1" id="KW-1133">Transmembrane helix</keyword>
<accession>A0A1A9ZWA9</accession>
<sequence length="176" mass="20174">MANLEQETEMSEGGEREYESEKLVKFRSFVLFSEKLRMGKYALFITLWVLYFVSVLLMLGDLLLTEFNIYVLGFYALTNATLLYRLFGVCWCTVIFHGLIPLAVLIFMIVAHWFDDLKTFLVSSIVIPLAIQIILAIPLVLLRCRRDCNLQALLTGIHAHLGLMICQASGFFWVIP</sequence>
<evidence type="ECO:0000256" key="1">
    <source>
        <dbReference type="SAM" id="Phobius"/>
    </source>
</evidence>
<protein>
    <submittedName>
        <fullName evidence="2">Uncharacterized protein</fullName>
    </submittedName>
</protein>
<dbReference type="VEuPathDB" id="VectorBase:GPAI027077"/>
<dbReference type="Proteomes" id="UP000092445">
    <property type="component" value="Unassembled WGS sequence"/>
</dbReference>
<evidence type="ECO:0000313" key="3">
    <source>
        <dbReference type="Proteomes" id="UP000092445"/>
    </source>
</evidence>
<reference evidence="2" key="2">
    <citation type="submission" date="2020-05" db="UniProtKB">
        <authorList>
            <consortium name="EnsemblMetazoa"/>
        </authorList>
    </citation>
    <scope>IDENTIFICATION</scope>
    <source>
        <strain evidence="2">IAEA</strain>
    </source>
</reference>
<feature type="transmembrane region" description="Helical" evidence="1">
    <location>
        <begin position="153"/>
        <end position="175"/>
    </location>
</feature>
<organism evidence="2 3">
    <name type="scientific">Glossina pallidipes</name>
    <name type="common">Tsetse fly</name>
    <dbReference type="NCBI Taxonomy" id="7398"/>
    <lineage>
        <taxon>Eukaryota</taxon>
        <taxon>Metazoa</taxon>
        <taxon>Ecdysozoa</taxon>
        <taxon>Arthropoda</taxon>
        <taxon>Hexapoda</taxon>
        <taxon>Insecta</taxon>
        <taxon>Pterygota</taxon>
        <taxon>Neoptera</taxon>
        <taxon>Endopterygota</taxon>
        <taxon>Diptera</taxon>
        <taxon>Brachycera</taxon>
        <taxon>Muscomorpha</taxon>
        <taxon>Hippoboscoidea</taxon>
        <taxon>Glossinidae</taxon>
        <taxon>Glossina</taxon>
    </lineage>
</organism>
<dbReference type="EnsemblMetazoa" id="GPAI027077-RA">
    <property type="protein sequence ID" value="GPAI027077-PA"/>
    <property type="gene ID" value="GPAI027077"/>
</dbReference>
<feature type="transmembrane region" description="Helical" evidence="1">
    <location>
        <begin position="120"/>
        <end position="141"/>
    </location>
</feature>
<feature type="transmembrane region" description="Helical" evidence="1">
    <location>
        <begin position="69"/>
        <end position="87"/>
    </location>
</feature>
<feature type="transmembrane region" description="Helical" evidence="1">
    <location>
        <begin position="41"/>
        <end position="63"/>
    </location>
</feature>
<feature type="transmembrane region" description="Helical" evidence="1">
    <location>
        <begin position="94"/>
        <end position="114"/>
    </location>
</feature>
<reference evidence="3" key="1">
    <citation type="submission" date="2014-03" db="EMBL/GenBank/DDBJ databases">
        <authorList>
            <person name="Aksoy S."/>
            <person name="Warren W."/>
            <person name="Wilson R.K."/>
        </authorList>
    </citation>
    <scope>NUCLEOTIDE SEQUENCE [LARGE SCALE GENOMIC DNA]</scope>
    <source>
        <strain evidence="3">IAEA</strain>
    </source>
</reference>
<keyword evidence="1" id="KW-0472">Membrane</keyword>